<name>A0A975Y5L1_9NOST</name>
<evidence type="ECO:0000313" key="1">
    <source>
        <dbReference type="EMBL" id="QXE24329.1"/>
    </source>
</evidence>
<organism evidence="1 2">
    <name type="scientific">Richelia sinica FACHB-800</name>
    <dbReference type="NCBI Taxonomy" id="1357546"/>
    <lineage>
        <taxon>Bacteria</taxon>
        <taxon>Bacillati</taxon>
        <taxon>Cyanobacteriota</taxon>
        <taxon>Cyanophyceae</taxon>
        <taxon>Nostocales</taxon>
        <taxon>Nostocaceae</taxon>
        <taxon>Richelia</taxon>
    </lineage>
</organism>
<sequence>MSVADNYPPSSIFLSDDKTVAATSTSLSLVVKKTMTTQMSNELGNLALKNLRACQNNMTKVTSQELAQYRSLLADDSEAMEVLDLIEDCEGDLEDAAMSLAIRVGQEPQQPNSEWLEALAKKWRAVICEQDYRQNLLNGSIVEMMAHLKSMPTFPKILATPVLIYVLKQGVNNFCQPLDLLKQD</sequence>
<keyword evidence="2" id="KW-1185">Reference proteome</keyword>
<protein>
    <submittedName>
        <fullName evidence="1">Uncharacterized protein</fullName>
    </submittedName>
</protein>
<dbReference type="AlphaFoldDB" id="A0A975Y5L1"/>
<dbReference type="EMBL" id="CP021056">
    <property type="protein sequence ID" value="QXE24329.1"/>
    <property type="molecule type" value="Genomic_DNA"/>
</dbReference>
<reference evidence="1" key="1">
    <citation type="submission" date="2017-04" db="EMBL/GenBank/DDBJ databases">
        <title>Genome deletions in a multicellular cyanobacterial endosymbiont for morphological adaptation in marine diatoms.</title>
        <authorList>
            <person name="Wang Y."/>
            <person name="Gao H."/>
            <person name="Li R."/>
            <person name="Xu X."/>
        </authorList>
    </citation>
    <scope>NUCLEOTIDE SEQUENCE</scope>
    <source>
        <strain evidence="1">FACHB 800</strain>
    </source>
</reference>
<accession>A0A975Y5L1</accession>
<dbReference type="KEGG" id="rsin:B6N60_03034"/>
<gene>
    <name evidence="1" type="ORF">B6N60_03034</name>
</gene>
<dbReference type="Proteomes" id="UP000683511">
    <property type="component" value="Chromosome"/>
</dbReference>
<proteinExistence type="predicted"/>
<evidence type="ECO:0000313" key="2">
    <source>
        <dbReference type="Proteomes" id="UP000683511"/>
    </source>
</evidence>